<reference evidence="1" key="1">
    <citation type="journal article" date="2019" name="bioRxiv">
        <title>The Genome of the Zebra Mussel, Dreissena polymorpha: A Resource for Invasive Species Research.</title>
        <authorList>
            <person name="McCartney M.A."/>
            <person name="Auch B."/>
            <person name="Kono T."/>
            <person name="Mallez S."/>
            <person name="Zhang Y."/>
            <person name="Obille A."/>
            <person name="Becker A."/>
            <person name="Abrahante J.E."/>
            <person name="Garbe J."/>
            <person name="Badalamenti J.P."/>
            <person name="Herman A."/>
            <person name="Mangelson H."/>
            <person name="Liachko I."/>
            <person name="Sullivan S."/>
            <person name="Sone E.D."/>
            <person name="Koren S."/>
            <person name="Silverstein K.A.T."/>
            <person name="Beckman K.B."/>
            <person name="Gohl D.M."/>
        </authorList>
    </citation>
    <scope>NUCLEOTIDE SEQUENCE</scope>
    <source>
        <strain evidence="1">Duluth1</strain>
        <tissue evidence="1">Whole animal</tissue>
    </source>
</reference>
<name>A0A9D4DWT4_DREPO</name>
<evidence type="ECO:0000313" key="2">
    <source>
        <dbReference type="Proteomes" id="UP000828390"/>
    </source>
</evidence>
<dbReference type="Proteomes" id="UP000828390">
    <property type="component" value="Unassembled WGS sequence"/>
</dbReference>
<dbReference type="AlphaFoldDB" id="A0A9D4DWT4"/>
<keyword evidence="2" id="KW-1185">Reference proteome</keyword>
<sequence>MEKLDAMMSVNQWKRVEVDDGGKKKSVTRIVEVNMEKEKYVDHFEAQMSEFETHIGRMKNQYEQMRNLKSDLPDHNM</sequence>
<accession>A0A9D4DWT4</accession>
<organism evidence="1 2">
    <name type="scientific">Dreissena polymorpha</name>
    <name type="common">Zebra mussel</name>
    <name type="synonym">Mytilus polymorpha</name>
    <dbReference type="NCBI Taxonomy" id="45954"/>
    <lineage>
        <taxon>Eukaryota</taxon>
        <taxon>Metazoa</taxon>
        <taxon>Spiralia</taxon>
        <taxon>Lophotrochozoa</taxon>
        <taxon>Mollusca</taxon>
        <taxon>Bivalvia</taxon>
        <taxon>Autobranchia</taxon>
        <taxon>Heteroconchia</taxon>
        <taxon>Euheterodonta</taxon>
        <taxon>Imparidentia</taxon>
        <taxon>Neoheterodontei</taxon>
        <taxon>Myida</taxon>
        <taxon>Dreissenoidea</taxon>
        <taxon>Dreissenidae</taxon>
        <taxon>Dreissena</taxon>
    </lineage>
</organism>
<comment type="caution">
    <text evidence="1">The sequence shown here is derived from an EMBL/GenBank/DDBJ whole genome shotgun (WGS) entry which is preliminary data.</text>
</comment>
<evidence type="ECO:0000313" key="1">
    <source>
        <dbReference type="EMBL" id="KAH3768923.1"/>
    </source>
</evidence>
<proteinExistence type="predicted"/>
<protein>
    <submittedName>
        <fullName evidence="1">Uncharacterized protein</fullName>
    </submittedName>
</protein>
<gene>
    <name evidence="1" type="ORF">DPMN_170141</name>
</gene>
<reference evidence="1" key="2">
    <citation type="submission" date="2020-11" db="EMBL/GenBank/DDBJ databases">
        <authorList>
            <person name="McCartney M.A."/>
            <person name="Auch B."/>
            <person name="Kono T."/>
            <person name="Mallez S."/>
            <person name="Becker A."/>
            <person name="Gohl D.M."/>
            <person name="Silverstein K.A.T."/>
            <person name="Koren S."/>
            <person name="Bechman K.B."/>
            <person name="Herman A."/>
            <person name="Abrahante J.E."/>
            <person name="Garbe J."/>
        </authorList>
    </citation>
    <scope>NUCLEOTIDE SEQUENCE</scope>
    <source>
        <strain evidence="1">Duluth1</strain>
        <tissue evidence="1">Whole animal</tissue>
    </source>
</reference>
<dbReference type="EMBL" id="JAIWYP010000009">
    <property type="protein sequence ID" value="KAH3768923.1"/>
    <property type="molecule type" value="Genomic_DNA"/>
</dbReference>